<proteinExistence type="predicted"/>
<dbReference type="InterPro" id="IPR013083">
    <property type="entry name" value="Znf_RING/FYVE/PHD"/>
</dbReference>
<dbReference type="InterPro" id="IPR001965">
    <property type="entry name" value="Znf_PHD"/>
</dbReference>
<feature type="region of interest" description="Disordered" evidence="5">
    <location>
        <begin position="108"/>
        <end position="132"/>
    </location>
</feature>
<evidence type="ECO:0000259" key="6">
    <source>
        <dbReference type="PROSITE" id="PS50016"/>
    </source>
</evidence>
<protein>
    <recommendedName>
        <fullName evidence="6">PHD-type domain-containing protein</fullName>
    </recommendedName>
</protein>
<organism evidence="7 8">
    <name type="scientific">Tetrabaena socialis</name>
    <dbReference type="NCBI Taxonomy" id="47790"/>
    <lineage>
        <taxon>Eukaryota</taxon>
        <taxon>Viridiplantae</taxon>
        <taxon>Chlorophyta</taxon>
        <taxon>core chlorophytes</taxon>
        <taxon>Chlorophyceae</taxon>
        <taxon>CS clade</taxon>
        <taxon>Chlamydomonadales</taxon>
        <taxon>Tetrabaenaceae</taxon>
        <taxon>Tetrabaena</taxon>
    </lineage>
</organism>
<keyword evidence="1" id="KW-0479">Metal-binding</keyword>
<dbReference type="OrthoDB" id="336088at2759"/>
<dbReference type="GO" id="GO:0008270">
    <property type="term" value="F:zinc ion binding"/>
    <property type="evidence" value="ECO:0007669"/>
    <property type="project" value="UniProtKB-KW"/>
</dbReference>
<sequence>MVQCSLLGGRRVAAVLLTVRVSTNGKVDLWAPCLHPSGLAGLLERKVRCGPDGPERTILELMMEGMQEVIPPGRGPGVELSFDQVMPALVRAKLNVLQKRSLAAKLSKLAGPDGNPPSFWRPEDGAFLGDPSKERTEALDSFLSALTHHACQGQPGFSKAHVFDMLTDPVNGGGAGGASGGGSGAGGASGGGGGAGGASGGGGGAGGASGGGGGGPGGGGGKISGSRAGGAAADGGSGAGNGACGGGDEAVTAAAATAVVGLEGVAGPEATAVVAPGPAADAQGPMRVNCAGGQERGDDYEVTRMGDSVTLLAGRKKVTYNSHALVQDALAKVKVSVERDPRGDVKQAISDQLRIVFNENYVEAQVPQAPLTFVKCVTHHIEQSLAALAGRAMVEWDEWQWQQPPHHQQPLRRPTVPLRPAPPLALPLSIPPLLAQPPPLQAQPLRPAPPPQVQPQQCTNCGDGASEESGTMLRCVACGSGCHIDCLPINAPSPSPQQPWTCSVCSQTQQLQSAGGNQACVICQEQVSSMRSKQGLMLVCDGAGCDLGYHTVCLGLGKKVLKGEVWYCPACEGRGASGGSGGGGKTSGSGAGGGAGGASGSSEAGGASGGGGGAGGGDASGGGGGGGASGPSGGGGDGAGGGGPQPD</sequence>
<feature type="region of interest" description="Disordered" evidence="5">
    <location>
        <begin position="576"/>
        <end position="647"/>
    </location>
</feature>
<dbReference type="EMBL" id="PGGS01002183">
    <property type="protein sequence ID" value="PNG99768.1"/>
    <property type="molecule type" value="Genomic_DNA"/>
</dbReference>
<evidence type="ECO:0000313" key="7">
    <source>
        <dbReference type="EMBL" id="PNG99768.1"/>
    </source>
</evidence>
<dbReference type="InterPro" id="IPR011011">
    <property type="entry name" value="Znf_FYVE_PHD"/>
</dbReference>
<dbReference type="PROSITE" id="PS50016">
    <property type="entry name" value="ZF_PHD_2"/>
    <property type="match status" value="2"/>
</dbReference>
<feature type="non-terminal residue" evidence="7">
    <location>
        <position position="647"/>
    </location>
</feature>
<feature type="compositionally biased region" description="Gly residues" evidence="5">
    <location>
        <begin position="606"/>
        <end position="647"/>
    </location>
</feature>
<evidence type="ECO:0000256" key="1">
    <source>
        <dbReference type="ARBA" id="ARBA00022723"/>
    </source>
</evidence>
<evidence type="ECO:0000256" key="3">
    <source>
        <dbReference type="ARBA" id="ARBA00022833"/>
    </source>
</evidence>
<dbReference type="Proteomes" id="UP000236333">
    <property type="component" value="Unassembled WGS sequence"/>
</dbReference>
<keyword evidence="3" id="KW-0862">Zinc</keyword>
<evidence type="ECO:0000256" key="4">
    <source>
        <dbReference type="PROSITE-ProRule" id="PRU00146"/>
    </source>
</evidence>
<feature type="region of interest" description="Disordered" evidence="5">
    <location>
        <begin position="175"/>
        <end position="238"/>
    </location>
</feature>
<accession>A0A2J7ZHM4</accession>
<dbReference type="Gene3D" id="3.30.40.10">
    <property type="entry name" value="Zinc/RING finger domain, C3HC4 (zinc finger)"/>
    <property type="match status" value="2"/>
</dbReference>
<feature type="compositionally biased region" description="Gly residues" evidence="5">
    <location>
        <begin position="576"/>
        <end position="599"/>
    </location>
</feature>
<dbReference type="CDD" id="cd15489">
    <property type="entry name" value="PHD_SF"/>
    <property type="match status" value="1"/>
</dbReference>
<dbReference type="Pfam" id="PF00628">
    <property type="entry name" value="PHD"/>
    <property type="match status" value="2"/>
</dbReference>
<dbReference type="SUPFAM" id="SSF57903">
    <property type="entry name" value="FYVE/PHD zinc finger"/>
    <property type="match status" value="2"/>
</dbReference>
<name>A0A2J7ZHM4_9CHLO</name>
<comment type="caution">
    <text evidence="7">The sequence shown here is derived from an EMBL/GenBank/DDBJ whole genome shotgun (WGS) entry which is preliminary data.</text>
</comment>
<dbReference type="AlphaFoldDB" id="A0A2J7ZHM4"/>
<keyword evidence="2 4" id="KW-0863">Zinc-finger</keyword>
<feature type="domain" description="PHD-type" evidence="6">
    <location>
        <begin position="517"/>
        <end position="574"/>
    </location>
</feature>
<evidence type="ECO:0000256" key="5">
    <source>
        <dbReference type="SAM" id="MobiDB-lite"/>
    </source>
</evidence>
<reference evidence="7 8" key="1">
    <citation type="journal article" date="2017" name="Mol. Biol. Evol.">
        <title>The 4-celled Tetrabaena socialis nuclear genome reveals the essential components for genetic control of cell number at the origin of multicellularity in the volvocine lineage.</title>
        <authorList>
            <person name="Featherston J."/>
            <person name="Arakaki Y."/>
            <person name="Hanschen E.R."/>
            <person name="Ferris P.J."/>
            <person name="Michod R.E."/>
            <person name="Olson B.J.S.C."/>
            <person name="Nozaki H."/>
            <person name="Durand P.M."/>
        </authorList>
    </citation>
    <scope>NUCLEOTIDE SEQUENCE [LARGE SCALE GENOMIC DNA]</scope>
    <source>
        <strain evidence="7 8">NIES-571</strain>
    </source>
</reference>
<dbReference type="SMART" id="SM00249">
    <property type="entry name" value="PHD"/>
    <property type="match status" value="2"/>
</dbReference>
<feature type="compositionally biased region" description="Gly residues" evidence="5">
    <location>
        <begin position="175"/>
        <end position="223"/>
    </location>
</feature>
<dbReference type="InterPro" id="IPR019787">
    <property type="entry name" value="Znf_PHD-finger"/>
</dbReference>
<keyword evidence="8" id="KW-1185">Reference proteome</keyword>
<evidence type="ECO:0000313" key="8">
    <source>
        <dbReference type="Proteomes" id="UP000236333"/>
    </source>
</evidence>
<evidence type="ECO:0000256" key="2">
    <source>
        <dbReference type="ARBA" id="ARBA00022771"/>
    </source>
</evidence>
<gene>
    <name evidence="7" type="ORF">TSOC_014448</name>
</gene>
<feature type="domain" description="PHD-type" evidence="6">
    <location>
        <begin position="455"/>
        <end position="508"/>
    </location>
</feature>